<proteinExistence type="predicted"/>
<dbReference type="Proteomes" id="UP001583177">
    <property type="component" value="Unassembled WGS sequence"/>
</dbReference>
<organism evidence="1 2">
    <name type="scientific">Diaporthe australafricana</name>
    <dbReference type="NCBI Taxonomy" id="127596"/>
    <lineage>
        <taxon>Eukaryota</taxon>
        <taxon>Fungi</taxon>
        <taxon>Dikarya</taxon>
        <taxon>Ascomycota</taxon>
        <taxon>Pezizomycotina</taxon>
        <taxon>Sordariomycetes</taxon>
        <taxon>Sordariomycetidae</taxon>
        <taxon>Diaporthales</taxon>
        <taxon>Diaporthaceae</taxon>
        <taxon>Diaporthe</taxon>
    </lineage>
</organism>
<sequence>MANDDNNNKSTNTDPDAADALLRAMSDSLQGIDDALNNEDLKPSAPWGLAVYRTTYGDDAAWQRMRDALSGAAAEALELAGRADSLLPRLSQVFIEDRATLDGARVRDVRRRLAVWAAEELRRNLREGGGQPPVEGAARRADMDGPGYFAGTRYNYCLLIDGVCLESLDRMASPVVKLVKKNFAGEGEGGGEDGSSGAVAHSGWEDGVTDCEEEDVGWMYLPVADYVDCCNQLHDPEFWHDGYYVRPPLTFLDRNIASAPGFWRREGHES</sequence>
<keyword evidence="2" id="KW-1185">Reference proteome</keyword>
<reference evidence="1 2" key="1">
    <citation type="journal article" date="2024" name="IMA Fungus">
        <title>IMA Genome - F19 : A genome assembly and annotation guide to empower mycologists, including annotated draft genome sequences of Ceratocystis pirilliformis, Diaporthe australafricana, Fusarium ophioides, Paecilomyces lecythidis, and Sporothrix stenoceras.</title>
        <authorList>
            <person name="Aylward J."/>
            <person name="Wilson A.M."/>
            <person name="Visagie C.M."/>
            <person name="Spraker J."/>
            <person name="Barnes I."/>
            <person name="Buitendag C."/>
            <person name="Ceriani C."/>
            <person name="Del Mar Angel L."/>
            <person name="du Plessis D."/>
            <person name="Fuchs T."/>
            <person name="Gasser K."/>
            <person name="Kramer D."/>
            <person name="Li W."/>
            <person name="Munsamy K."/>
            <person name="Piso A."/>
            <person name="Price J.L."/>
            <person name="Sonnekus B."/>
            <person name="Thomas C."/>
            <person name="van der Nest A."/>
            <person name="van Dijk A."/>
            <person name="van Heerden A."/>
            <person name="van Vuuren N."/>
            <person name="Yilmaz N."/>
            <person name="Duong T.A."/>
            <person name="van der Merwe N.A."/>
            <person name="Wingfield M.J."/>
            <person name="Wingfield B.D."/>
        </authorList>
    </citation>
    <scope>NUCLEOTIDE SEQUENCE [LARGE SCALE GENOMIC DNA]</scope>
    <source>
        <strain evidence="1 2">CMW 18300</strain>
    </source>
</reference>
<evidence type="ECO:0000313" key="2">
    <source>
        <dbReference type="Proteomes" id="UP001583177"/>
    </source>
</evidence>
<accession>A0ABR3W4B5</accession>
<evidence type="ECO:0000313" key="1">
    <source>
        <dbReference type="EMBL" id="KAL1852843.1"/>
    </source>
</evidence>
<gene>
    <name evidence="1" type="ORF">Daus18300_012006</name>
</gene>
<name>A0ABR3W4B5_9PEZI</name>
<comment type="caution">
    <text evidence="1">The sequence shown here is derived from an EMBL/GenBank/DDBJ whole genome shotgun (WGS) entry which is preliminary data.</text>
</comment>
<dbReference type="EMBL" id="JAWRVE010000155">
    <property type="protein sequence ID" value="KAL1852843.1"/>
    <property type="molecule type" value="Genomic_DNA"/>
</dbReference>
<protein>
    <submittedName>
        <fullName evidence="1">Uncharacterized protein</fullName>
    </submittedName>
</protein>